<evidence type="ECO:0000256" key="9">
    <source>
        <dbReference type="ARBA" id="ARBA00023136"/>
    </source>
</evidence>
<accession>A0A317E865</accession>
<evidence type="ECO:0000313" key="18">
    <source>
        <dbReference type="Proteomes" id="UP000245461"/>
    </source>
</evidence>
<keyword evidence="10 11" id="KW-0998">Cell outer membrane</keyword>
<evidence type="ECO:0000313" key="17">
    <source>
        <dbReference type="EMBL" id="PWR22464.1"/>
    </source>
</evidence>
<dbReference type="PROSITE" id="PS52016">
    <property type="entry name" value="TONB_DEPENDENT_REC_3"/>
    <property type="match status" value="1"/>
</dbReference>
<evidence type="ECO:0000256" key="10">
    <source>
        <dbReference type="ARBA" id="ARBA00023237"/>
    </source>
</evidence>
<evidence type="ECO:0000256" key="14">
    <source>
        <dbReference type="SAM" id="SignalP"/>
    </source>
</evidence>
<evidence type="ECO:0000256" key="12">
    <source>
        <dbReference type="RuleBase" id="RU003357"/>
    </source>
</evidence>
<protein>
    <recommendedName>
        <fullName evidence="19">TonB-dependent receptor</fullName>
    </recommendedName>
</protein>
<feature type="compositionally biased region" description="Polar residues" evidence="13">
    <location>
        <begin position="275"/>
        <end position="284"/>
    </location>
</feature>
<evidence type="ECO:0000259" key="16">
    <source>
        <dbReference type="Pfam" id="PF07715"/>
    </source>
</evidence>
<dbReference type="InterPro" id="IPR012910">
    <property type="entry name" value="Plug_dom"/>
</dbReference>
<dbReference type="Pfam" id="PF00593">
    <property type="entry name" value="TonB_dep_Rec_b-barrel"/>
    <property type="match status" value="1"/>
</dbReference>
<dbReference type="Gene3D" id="2.40.170.20">
    <property type="entry name" value="TonB-dependent receptor, beta-barrel domain"/>
    <property type="match status" value="1"/>
</dbReference>
<evidence type="ECO:0000256" key="4">
    <source>
        <dbReference type="ARBA" id="ARBA00022496"/>
    </source>
</evidence>
<comment type="subcellular location">
    <subcellularLocation>
        <location evidence="1 11">Cell outer membrane</location>
        <topology evidence="1 11">Multi-pass membrane protein</topology>
    </subcellularLocation>
</comment>
<name>A0A317E865_9PROT</name>
<evidence type="ECO:0000256" key="11">
    <source>
        <dbReference type="PROSITE-ProRule" id="PRU01360"/>
    </source>
</evidence>
<dbReference type="PANTHER" id="PTHR32552:SF81">
    <property type="entry name" value="TONB-DEPENDENT OUTER MEMBRANE RECEPTOR"/>
    <property type="match status" value="1"/>
</dbReference>
<dbReference type="Pfam" id="PF07715">
    <property type="entry name" value="Plug"/>
    <property type="match status" value="1"/>
</dbReference>
<evidence type="ECO:0000256" key="8">
    <source>
        <dbReference type="ARBA" id="ARBA00023077"/>
    </source>
</evidence>
<feature type="region of interest" description="Disordered" evidence="13">
    <location>
        <begin position="274"/>
        <end position="315"/>
    </location>
</feature>
<evidence type="ECO:0000256" key="3">
    <source>
        <dbReference type="ARBA" id="ARBA00022452"/>
    </source>
</evidence>
<dbReference type="InterPro" id="IPR039426">
    <property type="entry name" value="TonB-dep_rcpt-like"/>
</dbReference>
<evidence type="ECO:0000256" key="7">
    <source>
        <dbReference type="ARBA" id="ARBA00023065"/>
    </source>
</evidence>
<keyword evidence="6" id="KW-0408">Iron</keyword>
<dbReference type="RefSeq" id="WP_109905800.1">
    <property type="nucleotide sequence ID" value="NZ_QGLE01000006.1"/>
</dbReference>
<evidence type="ECO:0000256" key="13">
    <source>
        <dbReference type="SAM" id="MobiDB-lite"/>
    </source>
</evidence>
<evidence type="ECO:0008006" key="19">
    <source>
        <dbReference type="Google" id="ProtNLM"/>
    </source>
</evidence>
<feature type="compositionally biased region" description="Basic and acidic residues" evidence="13">
    <location>
        <begin position="290"/>
        <end position="315"/>
    </location>
</feature>
<reference evidence="17 18" key="1">
    <citation type="submission" date="2018-05" db="EMBL/GenBank/DDBJ databases">
        <title>Zavarzinia sp. HR-AS.</title>
        <authorList>
            <person name="Lee Y."/>
            <person name="Jeon C.O."/>
        </authorList>
    </citation>
    <scope>NUCLEOTIDE SEQUENCE [LARGE SCALE GENOMIC DNA]</scope>
    <source>
        <strain evidence="17 18">HR-AS</strain>
    </source>
</reference>
<evidence type="ECO:0000256" key="1">
    <source>
        <dbReference type="ARBA" id="ARBA00004571"/>
    </source>
</evidence>
<comment type="caution">
    <text evidence="17">The sequence shown here is derived from an EMBL/GenBank/DDBJ whole genome shotgun (WGS) entry which is preliminary data.</text>
</comment>
<keyword evidence="3 11" id="KW-1134">Transmembrane beta strand</keyword>
<keyword evidence="9 11" id="KW-0472">Membrane</keyword>
<dbReference type="GO" id="GO:0009279">
    <property type="term" value="C:cell outer membrane"/>
    <property type="evidence" value="ECO:0007669"/>
    <property type="project" value="UniProtKB-SubCell"/>
</dbReference>
<keyword evidence="7" id="KW-0406">Ion transport</keyword>
<feature type="signal peptide" evidence="14">
    <location>
        <begin position="1"/>
        <end position="25"/>
    </location>
</feature>
<dbReference type="InterPro" id="IPR000531">
    <property type="entry name" value="Beta-barrel_TonB"/>
</dbReference>
<keyword evidence="14" id="KW-0732">Signal</keyword>
<proteinExistence type="inferred from homology"/>
<keyword evidence="5 11" id="KW-0812">Transmembrane</keyword>
<dbReference type="EMBL" id="QGLE01000006">
    <property type="protein sequence ID" value="PWR22464.1"/>
    <property type="molecule type" value="Genomic_DNA"/>
</dbReference>
<feature type="domain" description="TonB-dependent receptor-like beta-barrel" evidence="15">
    <location>
        <begin position="326"/>
        <end position="762"/>
    </location>
</feature>
<dbReference type="AlphaFoldDB" id="A0A317E865"/>
<organism evidence="17 18">
    <name type="scientific">Zavarzinia aquatilis</name>
    <dbReference type="NCBI Taxonomy" id="2211142"/>
    <lineage>
        <taxon>Bacteria</taxon>
        <taxon>Pseudomonadati</taxon>
        <taxon>Pseudomonadota</taxon>
        <taxon>Alphaproteobacteria</taxon>
        <taxon>Rhodospirillales</taxon>
        <taxon>Zavarziniaceae</taxon>
        <taxon>Zavarzinia</taxon>
    </lineage>
</organism>
<keyword evidence="2 11" id="KW-0813">Transport</keyword>
<sequence>MSIVRRERVLAAGLLAAASLQAAWAGDGAPLSRADIEQSLAGGAEWLDPVEVTADAPGEEAREPALSKTVADREKVEAAEGDLMTLVRQMPNAIAVSSSLRISTVAIRGIGATPPAEARDNANGLFVDGVYYPRPASLSFDMFDVDRVELIRGSQDILFARNTVAGALNVQTARPSFEPAAEISLSAGSDRYFRTTGMVTGPVSDTLALRLSFSHGERDGAVENINPDSAAADRLNGTNDYGLRAQMLWEPSDEFSLRIAADRSEQDARCCVQLPGQSIETQADGSDFPDNSRERRRREGYVVPEDGARRRQTDVDARVEAQAEQGGVLAEARWYLPGYELTSLTAWRGQTYDPRTDSDYTALSVLNQFGVSYDQGQFSQDLRLASTGRRRVDHVFGLQAFWQRVDSLQDQEFGADAASILIVPTLPPLLGPLLEPEIRAAIDGLHVYQAAHIDTASVAAFGQASWNITDNTSLTAGLRYTLERMKGDFRQYLEGGGGDLPGPVATVVRDQIARPDAWRDSRADGSLSARISLAHRLSEGVSAYVSYARGGKPGGINFAALSAGTSREVAAETADTAELGVRTRWLGDRLTVDGTLYWIELQDYQAVKFDRETLASYMSNVGRVRSRGVELDALFWLSPSLGLRASLAYNETEIQSYPDAPCPPDVHVPQGAVCTVNLAGHELEGAPRWTASVGFDYTRPLGFWQGDDLEGFIGGDFNYVSAYMTEAGSDYTRVKGRGIANLRLGLRATDRRWSLALWANNLFDRHYDTAQASLPLNLGGTVIVPGDPRMIGVTATLRY</sequence>
<dbReference type="PANTHER" id="PTHR32552">
    <property type="entry name" value="FERRICHROME IRON RECEPTOR-RELATED"/>
    <property type="match status" value="1"/>
</dbReference>
<dbReference type="OrthoDB" id="7455607at2"/>
<keyword evidence="8 12" id="KW-0798">TonB box</keyword>
<dbReference type="Proteomes" id="UP000245461">
    <property type="component" value="Unassembled WGS sequence"/>
</dbReference>
<evidence type="ECO:0000256" key="6">
    <source>
        <dbReference type="ARBA" id="ARBA00023004"/>
    </source>
</evidence>
<dbReference type="SUPFAM" id="SSF56935">
    <property type="entry name" value="Porins"/>
    <property type="match status" value="1"/>
</dbReference>
<evidence type="ECO:0000256" key="5">
    <source>
        <dbReference type="ARBA" id="ARBA00022692"/>
    </source>
</evidence>
<comment type="similarity">
    <text evidence="11 12">Belongs to the TonB-dependent receptor family.</text>
</comment>
<keyword evidence="4" id="KW-0410">Iron transport</keyword>
<dbReference type="InterPro" id="IPR036942">
    <property type="entry name" value="Beta-barrel_TonB_sf"/>
</dbReference>
<feature type="domain" description="TonB-dependent receptor plug" evidence="16">
    <location>
        <begin position="63"/>
        <end position="167"/>
    </location>
</feature>
<evidence type="ECO:0000256" key="2">
    <source>
        <dbReference type="ARBA" id="ARBA00022448"/>
    </source>
</evidence>
<keyword evidence="18" id="KW-1185">Reference proteome</keyword>
<feature type="chain" id="PRO_5016279438" description="TonB-dependent receptor" evidence="14">
    <location>
        <begin position="26"/>
        <end position="799"/>
    </location>
</feature>
<gene>
    <name evidence="17" type="ORF">DKG74_11315</name>
</gene>
<evidence type="ECO:0000259" key="15">
    <source>
        <dbReference type="Pfam" id="PF00593"/>
    </source>
</evidence>
<dbReference type="GO" id="GO:0006826">
    <property type="term" value="P:iron ion transport"/>
    <property type="evidence" value="ECO:0007669"/>
    <property type="project" value="UniProtKB-KW"/>
</dbReference>